<evidence type="ECO:0000313" key="2">
    <source>
        <dbReference type="Proteomes" id="UP001231649"/>
    </source>
</evidence>
<accession>A0ACC2QCT4</accession>
<protein>
    <submittedName>
        <fullName evidence="1">Uncharacterized protein</fullName>
    </submittedName>
</protein>
<name>A0ACC2QCT4_9NEOP</name>
<sequence>MCSIILLVSVCGLVQGQFRDNPLVSTKTGLIRGQKSEQGYSQFLGVPYAVVDKNNPFGAAVPHTGFDSIFEAYKSTTCPQAENGTAIGTIDCLTLDIYVPTTTNSHDRLPVMVWIHSGGYALYGSSAFGTPNFLVRNDVIVVAINYRLGIYGFMCLDIPEVPGNQGLKDQVLALRWINENIEAFGGNAKQITVFGESAGGMSINLHLLSSYESLFQKAIIQSGTALSPWALVESNITIPLALAAALDFDTDDVHEALDYLASIDPHTLTQLASDLKITSVFGIRGTTPLLYPCIEKNIEGVEHFLTEDPVNLVSSKIINMPIIIGNTNNEMAFLYENADADFFSKYNFDLVTLAFDFGDNLEDALSNVKHFYIGDEKASENVKDEITDFASDFIFNYPTQRMAERFLDIGAKAVYRYIFSYSGDRNYIKTMRNLNSTGAIHGDELGYLFDSDMFDGDTITPEDQLMIDRITTLWTNFAKYGDPTPGTSELLPVKWEPITKTSQPYLSLDSDLTLEARPFQEKMSFWDDFYRSHRDQQKWLQDSNK</sequence>
<organism evidence="1 2">
    <name type="scientific">Mythimna loreyi</name>
    <dbReference type="NCBI Taxonomy" id="667449"/>
    <lineage>
        <taxon>Eukaryota</taxon>
        <taxon>Metazoa</taxon>
        <taxon>Ecdysozoa</taxon>
        <taxon>Arthropoda</taxon>
        <taxon>Hexapoda</taxon>
        <taxon>Insecta</taxon>
        <taxon>Pterygota</taxon>
        <taxon>Neoptera</taxon>
        <taxon>Endopterygota</taxon>
        <taxon>Lepidoptera</taxon>
        <taxon>Glossata</taxon>
        <taxon>Ditrysia</taxon>
        <taxon>Noctuoidea</taxon>
        <taxon>Noctuidae</taxon>
        <taxon>Noctuinae</taxon>
        <taxon>Hadenini</taxon>
        <taxon>Mythimna</taxon>
    </lineage>
</organism>
<dbReference type="Proteomes" id="UP001231649">
    <property type="component" value="Chromosome 20"/>
</dbReference>
<evidence type="ECO:0000313" key="1">
    <source>
        <dbReference type="EMBL" id="KAJ8714216.1"/>
    </source>
</evidence>
<gene>
    <name evidence="1" type="ORF">PYW08_007836</name>
</gene>
<keyword evidence="2" id="KW-1185">Reference proteome</keyword>
<dbReference type="EMBL" id="CM056796">
    <property type="protein sequence ID" value="KAJ8714216.1"/>
    <property type="molecule type" value="Genomic_DNA"/>
</dbReference>
<reference evidence="1" key="1">
    <citation type="submission" date="2023-03" db="EMBL/GenBank/DDBJ databases">
        <title>Chromosome-level genomes of two armyworms, Mythimna separata and Mythimna loreyi, provide insights into the biosynthesis and reception of sex pheromones.</title>
        <authorList>
            <person name="Zhao H."/>
        </authorList>
    </citation>
    <scope>NUCLEOTIDE SEQUENCE</scope>
    <source>
        <strain evidence="1">BeijingLab</strain>
    </source>
</reference>
<comment type="caution">
    <text evidence="1">The sequence shown here is derived from an EMBL/GenBank/DDBJ whole genome shotgun (WGS) entry which is preliminary data.</text>
</comment>
<proteinExistence type="predicted"/>